<dbReference type="Proteomes" id="UP001553148">
    <property type="component" value="Unassembled WGS sequence"/>
</dbReference>
<comment type="caution">
    <text evidence="3">The sequence shown here is derived from an EMBL/GenBank/DDBJ whole genome shotgun (WGS) entry which is preliminary data.</text>
</comment>
<evidence type="ECO:0000256" key="2">
    <source>
        <dbReference type="SAM" id="Phobius"/>
    </source>
</evidence>
<sequence length="382" mass="39543">MDTPDLVSGVLQILAQGAGGAASTAGGMAAETLIAALRERLRGTEDGLAALDTFLGNPGDAAGAAAVRAVLEREVAADPGFGQYLKAFAEAAVEQPPRTITGSVVIDGGAKVSRNQISLGPLTINNNRQGRWLLAVLAVIVMLLVVLAGYGGARVFIDEGAGPGSSGNGGSKPSAATPVADPLPPTQRTADAILPDRAAMQGTPFESLPGDAFPDGERGGYEATICADYPKPCGKRVRAGAIAGYAPNDLSEETGWHAELQVLAHASEGDAQQTFDALKDTFGGDTSTDIKPDPSVYTPPENADLGDEFASFRTFWEGHDLGIMCIIRRGPYIALIAQEKDGGGAVLNNDTQTKLNTLLLRRMNEALSGDTPHAALRDIRGA</sequence>
<organism evidence="3 4">
    <name type="scientific">Streptomyces griseosporeus</name>
    <dbReference type="NCBI Taxonomy" id="1910"/>
    <lineage>
        <taxon>Bacteria</taxon>
        <taxon>Bacillati</taxon>
        <taxon>Actinomycetota</taxon>
        <taxon>Actinomycetes</taxon>
        <taxon>Kitasatosporales</taxon>
        <taxon>Streptomycetaceae</taxon>
        <taxon>Streptomyces</taxon>
    </lineage>
</organism>
<reference evidence="3 4" key="1">
    <citation type="submission" date="2024-06" db="EMBL/GenBank/DDBJ databases">
        <title>The Natural Products Discovery Center: Release of the First 8490 Sequenced Strains for Exploring Actinobacteria Biosynthetic Diversity.</title>
        <authorList>
            <person name="Kalkreuter E."/>
            <person name="Kautsar S.A."/>
            <person name="Yang D."/>
            <person name="Bader C.D."/>
            <person name="Teijaro C.N."/>
            <person name="Fluegel L."/>
            <person name="Davis C.M."/>
            <person name="Simpson J.R."/>
            <person name="Lauterbach L."/>
            <person name="Steele A.D."/>
            <person name="Gui C."/>
            <person name="Meng S."/>
            <person name="Li G."/>
            <person name="Viehrig K."/>
            <person name="Ye F."/>
            <person name="Su P."/>
            <person name="Kiefer A.F."/>
            <person name="Nichols A."/>
            <person name="Cepeda A.J."/>
            <person name="Yan W."/>
            <person name="Fan B."/>
            <person name="Jiang Y."/>
            <person name="Adhikari A."/>
            <person name="Zheng C.-J."/>
            <person name="Schuster L."/>
            <person name="Cowan T.M."/>
            <person name="Smanski M.J."/>
            <person name="Chevrette M.G."/>
            <person name="De Carvalho L.P.S."/>
            <person name="Shen B."/>
        </authorList>
    </citation>
    <scope>NUCLEOTIDE SEQUENCE [LARGE SCALE GENOMIC DNA]</scope>
    <source>
        <strain evidence="3 4">NPDC052360</strain>
    </source>
</reference>
<proteinExistence type="predicted"/>
<keyword evidence="2" id="KW-1133">Transmembrane helix</keyword>
<dbReference type="RefSeq" id="WP_162655408.1">
    <property type="nucleotide sequence ID" value="NZ_JBFAUJ010000033.1"/>
</dbReference>
<keyword evidence="4" id="KW-1185">Reference proteome</keyword>
<evidence type="ECO:0000313" key="4">
    <source>
        <dbReference type="Proteomes" id="UP001553148"/>
    </source>
</evidence>
<gene>
    <name evidence="3" type="ORF">AB0470_36730</name>
</gene>
<dbReference type="EMBL" id="JBFAUJ010000033">
    <property type="protein sequence ID" value="MEV8465081.1"/>
    <property type="molecule type" value="Genomic_DNA"/>
</dbReference>
<keyword evidence="2" id="KW-0812">Transmembrane</keyword>
<keyword evidence="2" id="KW-0472">Membrane</keyword>
<evidence type="ECO:0000313" key="3">
    <source>
        <dbReference type="EMBL" id="MEV8465081.1"/>
    </source>
</evidence>
<name>A0ABV3L0P4_STRGS</name>
<evidence type="ECO:0000256" key="1">
    <source>
        <dbReference type="SAM" id="MobiDB-lite"/>
    </source>
</evidence>
<protein>
    <submittedName>
        <fullName evidence="3">Uncharacterized protein</fullName>
    </submittedName>
</protein>
<feature type="transmembrane region" description="Helical" evidence="2">
    <location>
        <begin position="132"/>
        <end position="153"/>
    </location>
</feature>
<accession>A0ABV3L0P4</accession>
<feature type="region of interest" description="Disordered" evidence="1">
    <location>
        <begin position="163"/>
        <end position="183"/>
    </location>
</feature>